<dbReference type="STRING" id="1424661.SAMN05216281_103164"/>
<dbReference type="PANTHER" id="PTHR37305:SF1">
    <property type="entry name" value="MEMBRANE PROTEIN"/>
    <property type="match status" value="1"/>
</dbReference>
<accession>A0A1H8D969</accession>
<dbReference type="RefSeq" id="WP_092107937.1">
    <property type="nucleotide sequence ID" value="NZ_FOCN01000003.1"/>
</dbReference>
<dbReference type="OrthoDB" id="3217553at2"/>
<dbReference type="Proteomes" id="UP000297654">
    <property type="component" value="Unassembled WGS sequence"/>
</dbReference>
<dbReference type="GO" id="GO:0005886">
    <property type="term" value="C:plasma membrane"/>
    <property type="evidence" value="ECO:0007669"/>
    <property type="project" value="UniProtKB-SubCell"/>
</dbReference>
<keyword evidence="2" id="KW-1185">Reference proteome</keyword>
<dbReference type="EMBL" id="SOFF01000020">
    <property type="protein sequence ID" value="TFB91918.1"/>
    <property type="molecule type" value="Genomic_DNA"/>
</dbReference>
<proteinExistence type="predicted"/>
<dbReference type="AlphaFoldDB" id="A0A1H8D969"/>
<dbReference type="Pfam" id="PF12730">
    <property type="entry name" value="ABC2_membrane_4"/>
    <property type="match status" value="1"/>
</dbReference>
<comment type="caution">
    <text evidence="1">The sequence shown here is derived from an EMBL/GenBank/DDBJ whole genome shotgun (WGS) entry which is preliminary data.</text>
</comment>
<evidence type="ECO:0000313" key="1">
    <source>
        <dbReference type="EMBL" id="TFB91918.1"/>
    </source>
</evidence>
<reference evidence="1 2" key="1">
    <citation type="submission" date="2019-03" db="EMBL/GenBank/DDBJ databases">
        <title>Genomics of glacier-inhabiting Cryobacterium strains.</title>
        <authorList>
            <person name="Liu Q."/>
            <person name="Xin Y.-H."/>
        </authorList>
    </citation>
    <scope>NUCLEOTIDE SEQUENCE [LARGE SCALE GENOMIC DNA]</scope>
    <source>
        <strain evidence="1 2">Hh15</strain>
    </source>
</reference>
<sequence>MSSSDVSVPNSAEVPVRGRGGWDLLGSELAVLFRRRRTWAMLVAIALIPILLAVAVRLSSSTLNPGEGPPFLDRVTQNGLFVGFTAMVVAIPLFLPLTIGVVAGDTIAGEAGLGTLRYLLVAPAGRVRLLLVKYVGAAVFCLVATLTLTVSGALIGAALFPVGPVTLLSGDTISVAESLLRSLLVAAYVTVSLLGLAMIGLFISTLTDVPVGAMAATVVVSVVAQILDVIPQLSWLHPWLFSHYWLGFADLLRQPLDLGSFGQNAIVQACYLAVFGALAYSRFVTKDILS</sequence>
<gene>
    <name evidence="1" type="ORF">E3O10_06035</name>
</gene>
<organism evidence="1 2">
    <name type="scientific">Cryobacterium luteum</name>
    <dbReference type="NCBI Taxonomy" id="1424661"/>
    <lineage>
        <taxon>Bacteria</taxon>
        <taxon>Bacillati</taxon>
        <taxon>Actinomycetota</taxon>
        <taxon>Actinomycetes</taxon>
        <taxon>Micrococcales</taxon>
        <taxon>Microbacteriaceae</taxon>
        <taxon>Cryobacterium</taxon>
    </lineage>
</organism>
<dbReference type="PANTHER" id="PTHR37305">
    <property type="entry name" value="INTEGRAL MEMBRANE PROTEIN-RELATED"/>
    <property type="match status" value="1"/>
</dbReference>
<protein>
    <submittedName>
        <fullName evidence="1">ABC transporter permease</fullName>
    </submittedName>
</protein>
<evidence type="ECO:0000313" key="2">
    <source>
        <dbReference type="Proteomes" id="UP000297654"/>
    </source>
</evidence>
<name>A0A1H8D969_9MICO</name>
<dbReference type="GO" id="GO:0140359">
    <property type="term" value="F:ABC-type transporter activity"/>
    <property type="evidence" value="ECO:0007669"/>
    <property type="project" value="InterPro"/>
</dbReference>